<name>A0AAN9HWW0_CROPI</name>
<gene>
    <name evidence="2" type="ORF">RIF29_30207</name>
</gene>
<organism evidence="2 3">
    <name type="scientific">Crotalaria pallida</name>
    <name type="common">Smooth rattlebox</name>
    <name type="synonym">Crotalaria striata</name>
    <dbReference type="NCBI Taxonomy" id="3830"/>
    <lineage>
        <taxon>Eukaryota</taxon>
        <taxon>Viridiplantae</taxon>
        <taxon>Streptophyta</taxon>
        <taxon>Embryophyta</taxon>
        <taxon>Tracheophyta</taxon>
        <taxon>Spermatophyta</taxon>
        <taxon>Magnoliopsida</taxon>
        <taxon>eudicotyledons</taxon>
        <taxon>Gunneridae</taxon>
        <taxon>Pentapetalae</taxon>
        <taxon>rosids</taxon>
        <taxon>fabids</taxon>
        <taxon>Fabales</taxon>
        <taxon>Fabaceae</taxon>
        <taxon>Papilionoideae</taxon>
        <taxon>50 kb inversion clade</taxon>
        <taxon>genistoids sensu lato</taxon>
        <taxon>core genistoids</taxon>
        <taxon>Crotalarieae</taxon>
        <taxon>Crotalaria</taxon>
    </lineage>
</organism>
<comment type="caution">
    <text evidence="2">The sequence shown here is derived from an EMBL/GenBank/DDBJ whole genome shotgun (WGS) entry which is preliminary data.</text>
</comment>
<protein>
    <recommendedName>
        <fullName evidence="1">Cyclin-D1-binding protein 1-like N-terminal domain-containing protein</fullName>
    </recommendedName>
</protein>
<dbReference type="AlphaFoldDB" id="A0AAN9HWW0"/>
<dbReference type="PANTHER" id="PTHR15492:SF1">
    <property type="entry name" value="CYCLIN-D1-BINDING PROTEIN 1"/>
    <property type="match status" value="1"/>
</dbReference>
<dbReference type="Gene3D" id="3.30.200.20">
    <property type="entry name" value="Phosphorylase Kinase, domain 1"/>
    <property type="match status" value="1"/>
</dbReference>
<sequence length="249" mass="27672">MGSVQSIARTVVELLMWSRWSELLIKVGMLWTGEKPDSKAIEENMTSYFNTLQGFLLLSHGSTVGAGPTLSSSIHASVKQVVDSSFRLMKETVSLYGVFDFLEIRAYDKAAFKCNGREVVTNFERGSHNLDLNLGIATPGHGPKENKGHLQFQPVPYSMHFRRSSRVPSLDPTIKAAFYFGYEDKPQGRTGNFVFAENSRLRQITSAARTNLVAKGGFGNVYKGYLSDGSVVAVNMVMLLEVRFSSRLR</sequence>
<accession>A0AAN9HWW0</accession>
<feature type="domain" description="Cyclin-D1-binding protein 1-like N-terminal" evidence="1">
    <location>
        <begin position="26"/>
        <end position="96"/>
    </location>
</feature>
<reference evidence="2 3" key="1">
    <citation type="submission" date="2024-01" db="EMBL/GenBank/DDBJ databases">
        <title>The genomes of 5 underutilized Papilionoideae crops provide insights into root nodulation and disease resistanc.</title>
        <authorList>
            <person name="Yuan L."/>
        </authorList>
    </citation>
    <scope>NUCLEOTIDE SEQUENCE [LARGE SCALE GENOMIC DNA]</scope>
    <source>
        <strain evidence="2">ZHUSHIDOU_FW_LH</strain>
        <tissue evidence="2">Leaf</tissue>
    </source>
</reference>
<evidence type="ECO:0000313" key="2">
    <source>
        <dbReference type="EMBL" id="KAK7256749.1"/>
    </source>
</evidence>
<evidence type="ECO:0000259" key="1">
    <source>
        <dbReference type="Pfam" id="PF13324"/>
    </source>
</evidence>
<dbReference type="InterPro" id="IPR026907">
    <property type="entry name" value="GCIP-like"/>
</dbReference>
<keyword evidence="3" id="KW-1185">Reference proteome</keyword>
<evidence type="ECO:0000313" key="3">
    <source>
        <dbReference type="Proteomes" id="UP001372338"/>
    </source>
</evidence>
<dbReference type="InterPro" id="IPR049317">
    <property type="entry name" value="GCIP-like_N"/>
</dbReference>
<dbReference type="GO" id="GO:0005634">
    <property type="term" value="C:nucleus"/>
    <property type="evidence" value="ECO:0007669"/>
    <property type="project" value="TreeGrafter"/>
</dbReference>
<proteinExistence type="predicted"/>
<dbReference type="EMBL" id="JAYWIO010000006">
    <property type="protein sequence ID" value="KAK7256749.1"/>
    <property type="molecule type" value="Genomic_DNA"/>
</dbReference>
<dbReference type="Proteomes" id="UP001372338">
    <property type="component" value="Unassembled WGS sequence"/>
</dbReference>
<dbReference type="PANTHER" id="PTHR15492">
    <property type="entry name" value="CYCLIN D1-BINDING PROTEIN 1"/>
    <property type="match status" value="1"/>
</dbReference>
<dbReference type="Pfam" id="PF13324">
    <property type="entry name" value="GCIP_N"/>
    <property type="match status" value="1"/>
</dbReference>